<evidence type="ECO:0000313" key="2">
    <source>
        <dbReference type="EMBL" id="PIC30080.1"/>
    </source>
</evidence>
<accession>A0A2G5TRZ0</accession>
<reference evidence="3" key="1">
    <citation type="submission" date="2017-10" db="EMBL/GenBank/DDBJ databases">
        <title>Rapid genome shrinkage in a self-fertile nematode reveals novel sperm competition proteins.</title>
        <authorList>
            <person name="Yin D."/>
            <person name="Schwarz E.M."/>
            <person name="Thomas C.G."/>
            <person name="Felde R.L."/>
            <person name="Korf I.F."/>
            <person name="Cutter A.D."/>
            <person name="Schartner C.M."/>
            <person name="Ralston E.J."/>
            <person name="Meyer B.J."/>
            <person name="Haag E.S."/>
        </authorList>
    </citation>
    <scope>NUCLEOTIDE SEQUENCE [LARGE SCALE GENOMIC DNA]</scope>
    <source>
        <strain evidence="3">JU1422</strain>
    </source>
</reference>
<comment type="caution">
    <text evidence="2">The sequence shown here is derived from an EMBL/GenBank/DDBJ whole genome shotgun (WGS) entry which is preliminary data.</text>
</comment>
<keyword evidence="1" id="KW-0732">Signal</keyword>
<keyword evidence="3" id="KW-1185">Reference proteome</keyword>
<dbReference type="EMBL" id="PDUG01000005">
    <property type="protein sequence ID" value="PIC30080.1"/>
    <property type="molecule type" value="Genomic_DNA"/>
</dbReference>
<feature type="chain" id="PRO_5013653741" evidence="1">
    <location>
        <begin position="20"/>
        <end position="210"/>
    </location>
</feature>
<dbReference type="AlphaFoldDB" id="A0A2G5TRZ0"/>
<feature type="signal peptide" evidence="1">
    <location>
        <begin position="1"/>
        <end position="19"/>
    </location>
</feature>
<evidence type="ECO:0000256" key="1">
    <source>
        <dbReference type="SAM" id="SignalP"/>
    </source>
</evidence>
<gene>
    <name evidence="2" type="primary">Cnig_chr_V.g21444</name>
    <name evidence="2" type="ORF">B9Z55_021444</name>
</gene>
<organism evidence="2 3">
    <name type="scientific">Caenorhabditis nigoni</name>
    <dbReference type="NCBI Taxonomy" id="1611254"/>
    <lineage>
        <taxon>Eukaryota</taxon>
        <taxon>Metazoa</taxon>
        <taxon>Ecdysozoa</taxon>
        <taxon>Nematoda</taxon>
        <taxon>Chromadorea</taxon>
        <taxon>Rhabditida</taxon>
        <taxon>Rhabditina</taxon>
        <taxon>Rhabditomorpha</taxon>
        <taxon>Rhabditoidea</taxon>
        <taxon>Rhabditidae</taxon>
        <taxon>Peloderinae</taxon>
        <taxon>Caenorhabditis</taxon>
    </lineage>
</organism>
<dbReference type="Proteomes" id="UP000230233">
    <property type="component" value="Chromosome V"/>
</dbReference>
<proteinExistence type="predicted"/>
<name>A0A2G5TRZ0_9PELO</name>
<evidence type="ECO:0000313" key="3">
    <source>
        <dbReference type="Proteomes" id="UP000230233"/>
    </source>
</evidence>
<sequence>MRLLLVILLILHTLPLKNANSIYDSNQPELQIGKNHNAQIKNETGIPDPNRNDTRILFYSSKFGFKNPNLIRNVSEFLKDNEFSTFNLIADATDDILENSENYSNFSQKPTLWIIDSQWRDYAKSRIDTSEKYVKNRIDASRHRVDLCRLASTRVDSCRVDSCVVSTRVDSCRVDSLVMSIRVDTVSTRVDTTRYFIFKALYSTVIYLRY</sequence>
<protein>
    <submittedName>
        <fullName evidence="2">Uncharacterized protein</fullName>
    </submittedName>
</protein>